<name>A0A6A3CBT4_HIBSY</name>
<dbReference type="Pfam" id="PF14223">
    <property type="entry name" value="Retrotran_gag_2"/>
    <property type="match status" value="1"/>
</dbReference>
<dbReference type="SUPFAM" id="SSF53098">
    <property type="entry name" value="Ribonuclease H-like"/>
    <property type="match status" value="1"/>
</dbReference>
<dbReference type="Proteomes" id="UP000436088">
    <property type="component" value="Unassembled WGS sequence"/>
</dbReference>
<dbReference type="PANTHER" id="PTHR47481:SF22">
    <property type="entry name" value="RETROTRANSPOSON GAG DOMAIN-CONTAINING PROTEIN"/>
    <property type="match status" value="1"/>
</dbReference>
<feature type="domain" description="Integrase catalytic" evidence="2">
    <location>
        <begin position="369"/>
        <end position="459"/>
    </location>
</feature>
<dbReference type="InterPro" id="IPR012337">
    <property type="entry name" value="RNaseH-like_sf"/>
</dbReference>
<evidence type="ECO:0000313" key="3">
    <source>
        <dbReference type="EMBL" id="KAE8726643.1"/>
    </source>
</evidence>
<evidence type="ECO:0000259" key="2">
    <source>
        <dbReference type="PROSITE" id="PS50994"/>
    </source>
</evidence>
<evidence type="ECO:0000256" key="1">
    <source>
        <dbReference type="SAM" id="MobiDB-lite"/>
    </source>
</evidence>
<dbReference type="Pfam" id="PF22936">
    <property type="entry name" value="Pol_BBD"/>
    <property type="match status" value="1"/>
</dbReference>
<dbReference type="PROSITE" id="PS50994">
    <property type="entry name" value="INTEGRASE"/>
    <property type="match status" value="1"/>
</dbReference>
<protein>
    <recommendedName>
        <fullName evidence="2">Integrase catalytic domain-containing protein</fullName>
    </recommendedName>
</protein>
<dbReference type="EMBL" id="VEPZ02000351">
    <property type="protein sequence ID" value="KAE8726643.1"/>
    <property type="molecule type" value="Genomic_DNA"/>
</dbReference>
<reference evidence="3" key="1">
    <citation type="submission" date="2019-09" db="EMBL/GenBank/DDBJ databases">
        <title>Draft genome information of white flower Hibiscus syriacus.</title>
        <authorList>
            <person name="Kim Y.-M."/>
        </authorList>
    </citation>
    <scope>NUCLEOTIDE SEQUENCE [LARGE SCALE GENOMIC DNA]</scope>
    <source>
        <strain evidence="3">YM2019G1</strain>
    </source>
</reference>
<dbReference type="InterPro" id="IPR036397">
    <property type="entry name" value="RNaseH_sf"/>
</dbReference>
<dbReference type="InterPro" id="IPR054722">
    <property type="entry name" value="PolX-like_BBD"/>
</dbReference>
<dbReference type="AlphaFoldDB" id="A0A6A3CBT4"/>
<sequence length="622" mass="69349">MTSSSTNDPITIQNSQDPQHALLTINLSNITKLSSTNYLIWSLQIQSLLEGYDLYHFIDGTQTPPPPTISVNGVTSPNKAYTTWKRQDHLLFSALISAISISLQPLIARTTTSLDAIKTRADELALLGKPIDDEDLIDRVLEGLSDVYKSVIDAINARDTSISFVELHEKLLNKEASLQTAQPSSLSLPGTTNPTVFQNRPNWRPPATNPQQSVVTTMFSPHDQRQPKPYLGSQEYRPSTTWQPQANHAILGNNTTPTWMLDSGASHHITSDLSNLSFHSSYQGSDDVMIDDKSTLHITHTGSTTIHTYSRTFSLQNVKDLNTGAILLMGEPKDGVYEWPTTSPLVSSPPLLAFSSVKTTSSEWCSRLDNGGEYQALDRFLSTNGISHLTTPPHTPKHNGFSERRHRHIVEIGLSLLTHASMPLTYWTYAFATTVYLINRMSMPTLHLSSPFKKLFESQPNYTKLRGHFFEDVYMTQLPRFVDKDNPTHVCKLKKAIYGLKQVLTTSSGLLLTQRRYITDILARTKMIGAKPVATPLITDENLTLHSELGITLPTPPAIYCDNVGATYLCSNPVFHSRMKHVAIDYHFIWGQVQSGALRVTHVSLAYQLADALTKPLPRSRF</sequence>
<keyword evidence="4" id="KW-1185">Reference proteome</keyword>
<dbReference type="InterPro" id="IPR001584">
    <property type="entry name" value="Integrase_cat-core"/>
</dbReference>
<organism evidence="3 4">
    <name type="scientific">Hibiscus syriacus</name>
    <name type="common">Rose of Sharon</name>
    <dbReference type="NCBI Taxonomy" id="106335"/>
    <lineage>
        <taxon>Eukaryota</taxon>
        <taxon>Viridiplantae</taxon>
        <taxon>Streptophyta</taxon>
        <taxon>Embryophyta</taxon>
        <taxon>Tracheophyta</taxon>
        <taxon>Spermatophyta</taxon>
        <taxon>Magnoliopsida</taxon>
        <taxon>eudicotyledons</taxon>
        <taxon>Gunneridae</taxon>
        <taxon>Pentapetalae</taxon>
        <taxon>rosids</taxon>
        <taxon>malvids</taxon>
        <taxon>Malvales</taxon>
        <taxon>Malvaceae</taxon>
        <taxon>Malvoideae</taxon>
        <taxon>Hibiscus</taxon>
    </lineage>
</organism>
<feature type="region of interest" description="Disordered" evidence="1">
    <location>
        <begin position="219"/>
        <end position="239"/>
    </location>
</feature>
<dbReference type="CDD" id="cd09272">
    <property type="entry name" value="RNase_HI_RT_Ty1"/>
    <property type="match status" value="1"/>
</dbReference>
<comment type="caution">
    <text evidence="3">The sequence shown here is derived from an EMBL/GenBank/DDBJ whole genome shotgun (WGS) entry which is preliminary data.</text>
</comment>
<evidence type="ECO:0000313" key="4">
    <source>
        <dbReference type="Proteomes" id="UP000436088"/>
    </source>
</evidence>
<gene>
    <name evidence="3" type="ORF">F3Y22_tig00006570pilonHSYRG00103</name>
</gene>
<dbReference type="GO" id="GO:0003676">
    <property type="term" value="F:nucleic acid binding"/>
    <property type="evidence" value="ECO:0007669"/>
    <property type="project" value="InterPro"/>
</dbReference>
<accession>A0A6A3CBT4</accession>
<dbReference type="PANTHER" id="PTHR47481">
    <property type="match status" value="1"/>
</dbReference>
<dbReference type="Gene3D" id="3.30.420.10">
    <property type="entry name" value="Ribonuclease H-like superfamily/Ribonuclease H"/>
    <property type="match status" value="1"/>
</dbReference>
<dbReference type="GO" id="GO:0015074">
    <property type="term" value="P:DNA integration"/>
    <property type="evidence" value="ECO:0007669"/>
    <property type="project" value="InterPro"/>
</dbReference>
<proteinExistence type="predicted"/>